<evidence type="ECO:0000313" key="4">
    <source>
        <dbReference type="Proteomes" id="UP001299596"/>
    </source>
</evidence>
<name>A0ABU5XFR4_9MYCO</name>
<reference evidence="3 4" key="1">
    <citation type="submission" date="2023-12" db="EMBL/GenBank/DDBJ databases">
        <title>Description of new species of Mycobacterium terrae complex isolated from sewage at the Sao Paulo Zoological Park Foundation in Brazil.</title>
        <authorList>
            <person name="Romagnoli C.L."/>
            <person name="Conceicao E.C."/>
            <person name="Machado E."/>
            <person name="Barreto L.B.P.F."/>
            <person name="Sharma A."/>
            <person name="Silva N.M."/>
            <person name="Marques L.E."/>
            <person name="Juliana M.A."/>
            <person name="Lourenco M.C.S."/>
            <person name="Digiampietri L.A."/>
            <person name="Suffys P.N."/>
            <person name="Viana-Niero C."/>
        </authorList>
    </citation>
    <scope>NUCLEOTIDE SEQUENCE [LARGE SCALE GENOMIC DNA]</scope>
    <source>
        <strain evidence="3 4">MYC098</strain>
    </source>
</reference>
<feature type="chain" id="PRO_5046905666" evidence="1">
    <location>
        <begin position="23"/>
        <end position="114"/>
    </location>
</feature>
<gene>
    <name evidence="3" type="ORF">K6T79_08560</name>
</gene>
<organism evidence="3 4">
    <name type="scientific">[Mycobacterium] crassicus</name>
    <dbReference type="NCBI Taxonomy" id="2872309"/>
    <lineage>
        <taxon>Bacteria</taxon>
        <taxon>Bacillati</taxon>
        <taxon>Actinomycetota</taxon>
        <taxon>Actinomycetes</taxon>
        <taxon>Mycobacteriales</taxon>
        <taxon>Mycobacteriaceae</taxon>
        <taxon>Mycolicibacter</taxon>
    </lineage>
</organism>
<proteinExistence type="predicted"/>
<dbReference type="RefSeq" id="WP_225406705.1">
    <property type="nucleotide sequence ID" value="NZ_JAYJJR010000004.1"/>
</dbReference>
<sequence length="114" mass="11580">MRFAAALLAALTFVGLAGPASADPVVGTASDVDIAFLTALQAAGVTYRSGEQAIVTARLVCQFIAQGKPSTEVLQGLQERNPGLTTQHGTVFVGIAAHSYCPDQLVQSGAPAAP</sequence>
<dbReference type="EMBL" id="JAYJJR010000004">
    <property type="protein sequence ID" value="MEB3021094.1"/>
    <property type="molecule type" value="Genomic_DNA"/>
</dbReference>
<evidence type="ECO:0000256" key="1">
    <source>
        <dbReference type="SAM" id="SignalP"/>
    </source>
</evidence>
<feature type="signal peptide" evidence="1">
    <location>
        <begin position="1"/>
        <end position="22"/>
    </location>
</feature>
<accession>A0ABU5XFR4</accession>
<dbReference type="Proteomes" id="UP001299596">
    <property type="component" value="Unassembled WGS sequence"/>
</dbReference>
<keyword evidence="4" id="KW-1185">Reference proteome</keyword>
<keyword evidence="1" id="KW-0732">Signal</keyword>
<evidence type="ECO:0000259" key="2">
    <source>
        <dbReference type="Pfam" id="PF05305"/>
    </source>
</evidence>
<protein>
    <submittedName>
        <fullName evidence="3">DUF732 domain-containing protein</fullName>
    </submittedName>
</protein>
<evidence type="ECO:0000313" key="3">
    <source>
        <dbReference type="EMBL" id="MEB3021094.1"/>
    </source>
</evidence>
<dbReference type="Pfam" id="PF05305">
    <property type="entry name" value="DUF732"/>
    <property type="match status" value="1"/>
</dbReference>
<feature type="domain" description="DUF732" evidence="2">
    <location>
        <begin position="33"/>
        <end position="103"/>
    </location>
</feature>
<comment type="caution">
    <text evidence="3">The sequence shown here is derived from an EMBL/GenBank/DDBJ whole genome shotgun (WGS) entry which is preliminary data.</text>
</comment>
<dbReference type="InterPro" id="IPR007969">
    <property type="entry name" value="DUF732"/>
</dbReference>